<name>A0A5J6ZAR9_9CORY</name>
<dbReference type="GO" id="GO:0000271">
    <property type="term" value="P:polysaccharide biosynthetic process"/>
    <property type="evidence" value="ECO:0007669"/>
    <property type="project" value="InterPro"/>
</dbReference>
<dbReference type="InterPro" id="IPR051401">
    <property type="entry name" value="GtrA_CellWall_Glycosyl"/>
</dbReference>
<feature type="transmembrane region" description="Helical" evidence="6">
    <location>
        <begin position="21"/>
        <end position="46"/>
    </location>
</feature>
<evidence type="ECO:0000256" key="6">
    <source>
        <dbReference type="SAM" id="Phobius"/>
    </source>
</evidence>
<feature type="transmembrane region" description="Helical" evidence="6">
    <location>
        <begin position="118"/>
        <end position="139"/>
    </location>
</feature>
<dbReference type="Proteomes" id="UP000326711">
    <property type="component" value="Chromosome"/>
</dbReference>
<protein>
    <submittedName>
        <fullName evidence="8">GtrA-like protein</fullName>
    </submittedName>
</protein>
<evidence type="ECO:0000256" key="4">
    <source>
        <dbReference type="ARBA" id="ARBA00022989"/>
    </source>
</evidence>
<feature type="domain" description="GtrA/DPMS transmembrane" evidence="7">
    <location>
        <begin position="24"/>
        <end position="145"/>
    </location>
</feature>
<keyword evidence="5 6" id="KW-0472">Membrane</keyword>
<sequence length="147" mass="16643">MSETTSHDQARQRAQNSTNTQLIRFILVGGFSAVVDFGATALFTFAFGFTDGWAKTCGFILGTLTAYLINRRWTFQAEPSFNRFAITMATYAVTFAVQWLLYNKVGIPILSDWGWDPFWVRLISFVVAQGTATVLNFLIQKFLIFRS</sequence>
<accession>A0A5J6ZAR9</accession>
<comment type="similarity">
    <text evidence="2">Belongs to the GtrA family.</text>
</comment>
<dbReference type="OrthoDB" id="3828151at2"/>
<reference evidence="9" key="1">
    <citation type="submission" date="2019-10" db="EMBL/GenBank/DDBJ databases">
        <title>Complete genome sequence of Corynebacterium urogenitalis DSM 108747, isolated from the genital tract of a cow.</title>
        <authorList>
            <person name="Ruckert C."/>
            <person name="Ballas P."/>
            <person name="Wagener K."/>
            <person name="Drillich M."/>
            <person name="Kaempfer P."/>
            <person name="Busse H.-J."/>
            <person name="Ehling-Schulz M."/>
        </authorList>
    </citation>
    <scope>NUCLEOTIDE SEQUENCE [LARGE SCALE GENOMIC DNA]</scope>
    <source>
        <strain evidence="9">LMM 1652</strain>
    </source>
</reference>
<keyword evidence="3 6" id="KW-0812">Transmembrane</keyword>
<feature type="transmembrane region" description="Helical" evidence="6">
    <location>
        <begin position="52"/>
        <end position="69"/>
    </location>
</feature>
<evidence type="ECO:0000256" key="3">
    <source>
        <dbReference type="ARBA" id="ARBA00022692"/>
    </source>
</evidence>
<gene>
    <name evidence="8" type="ORF">CUROG_10200</name>
</gene>
<feature type="transmembrane region" description="Helical" evidence="6">
    <location>
        <begin position="81"/>
        <end position="102"/>
    </location>
</feature>
<proteinExistence type="inferred from homology"/>
<dbReference type="PANTHER" id="PTHR38459">
    <property type="entry name" value="PROPHAGE BACTOPRENOL-LINKED GLUCOSE TRANSLOCASE HOMOLOG"/>
    <property type="match status" value="1"/>
</dbReference>
<evidence type="ECO:0000313" key="8">
    <source>
        <dbReference type="EMBL" id="QFQ03372.1"/>
    </source>
</evidence>
<dbReference type="RefSeq" id="WP_151903615.1">
    <property type="nucleotide sequence ID" value="NZ_CP045032.1"/>
</dbReference>
<evidence type="ECO:0000259" key="7">
    <source>
        <dbReference type="Pfam" id="PF04138"/>
    </source>
</evidence>
<evidence type="ECO:0000256" key="2">
    <source>
        <dbReference type="ARBA" id="ARBA00009399"/>
    </source>
</evidence>
<dbReference type="GO" id="GO:0005886">
    <property type="term" value="C:plasma membrane"/>
    <property type="evidence" value="ECO:0007669"/>
    <property type="project" value="TreeGrafter"/>
</dbReference>
<comment type="subcellular location">
    <subcellularLocation>
        <location evidence="1">Membrane</location>
        <topology evidence="1">Multi-pass membrane protein</topology>
    </subcellularLocation>
</comment>
<evidence type="ECO:0000313" key="9">
    <source>
        <dbReference type="Proteomes" id="UP000326711"/>
    </source>
</evidence>
<dbReference type="KEGG" id="cuo:CUROG_10200"/>
<dbReference type="PANTHER" id="PTHR38459:SF6">
    <property type="entry name" value="ARABINOGALACTAN BIOSYNTHESIS RECRUITING PROTEIN RV3789"/>
    <property type="match status" value="1"/>
</dbReference>
<dbReference type="InterPro" id="IPR007267">
    <property type="entry name" value="GtrA_DPMS_TM"/>
</dbReference>
<keyword evidence="4 6" id="KW-1133">Transmembrane helix</keyword>
<organism evidence="8 9">
    <name type="scientific">Corynebacterium urogenitale</name>
    <dbReference type="NCBI Taxonomy" id="2487892"/>
    <lineage>
        <taxon>Bacteria</taxon>
        <taxon>Bacillati</taxon>
        <taxon>Actinomycetota</taxon>
        <taxon>Actinomycetes</taxon>
        <taxon>Mycobacteriales</taxon>
        <taxon>Corynebacteriaceae</taxon>
        <taxon>Corynebacterium</taxon>
    </lineage>
</organism>
<keyword evidence="9" id="KW-1185">Reference proteome</keyword>
<dbReference type="EMBL" id="CP045032">
    <property type="protein sequence ID" value="QFQ03372.1"/>
    <property type="molecule type" value="Genomic_DNA"/>
</dbReference>
<dbReference type="Pfam" id="PF04138">
    <property type="entry name" value="GtrA_DPMS_TM"/>
    <property type="match status" value="1"/>
</dbReference>
<evidence type="ECO:0000256" key="5">
    <source>
        <dbReference type="ARBA" id="ARBA00023136"/>
    </source>
</evidence>
<dbReference type="AlphaFoldDB" id="A0A5J6ZAR9"/>
<evidence type="ECO:0000256" key="1">
    <source>
        <dbReference type="ARBA" id="ARBA00004141"/>
    </source>
</evidence>